<dbReference type="HOGENOM" id="CLU_2619608_0_0_5"/>
<dbReference type="EMBL" id="CANI01000028">
    <property type="protein sequence ID" value="CCM77179.1"/>
    <property type="molecule type" value="Genomic_DNA"/>
</dbReference>
<feature type="domain" description="Response regulatory" evidence="2">
    <location>
        <begin position="1"/>
        <end position="78"/>
    </location>
</feature>
<dbReference type="InterPro" id="IPR011006">
    <property type="entry name" value="CheY-like_superfamily"/>
</dbReference>
<accession>K0Q3E9</accession>
<dbReference type="Pfam" id="PF00072">
    <property type="entry name" value="Response_reg"/>
    <property type="match status" value="1"/>
</dbReference>
<dbReference type="SUPFAM" id="SSF52172">
    <property type="entry name" value="CheY-like"/>
    <property type="match status" value="1"/>
</dbReference>
<evidence type="ECO:0000313" key="3">
    <source>
        <dbReference type="EMBL" id="CCM77179.1"/>
    </source>
</evidence>
<name>K0Q3E9_9HYPH</name>
<dbReference type="GO" id="GO:0000160">
    <property type="term" value="P:phosphorelay signal transduction system"/>
    <property type="evidence" value="ECO:0007669"/>
    <property type="project" value="InterPro"/>
</dbReference>
<evidence type="ECO:0000256" key="1">
    <source>
        <dbReference type="PROSITE-ProRule" id="PRU00169"/>
    </source>
</evidence>
<evidence type="ECO:0000313" key="4">
    <source>
        <dbReference type="Proteomes" id="UP000009319"/>
    </source>
</evidence>
<proteinExistence type="predicted"/>
<keyword evidence="4" id="KW-1185">Reference proteome</keyword>
<protein>
    <submittedName>
        <fullName evidence="3">Two component transcriptional regulator, LuxR family</fullName>
    </submittedName>
</protein>
<dbReference type="PROSITE" id="PS50110">
    <property type="entry name" value="RESPONSE_REGULATORY"/>
    <property type="match status" value="1"/>
</dbReference>
<dbReference type="STRING" id="1211777.BN77_4234"/>
<sequence length="78" mass="8620">MRKAFELLIDSGGWVAQTFASAADFLAASRPGCPKCMILDVYLPDLNGLDLRSLIADDRREMPIMFMSGPGDIPMSRR</sequence>
<keyword evidence="1" id="KW-0597">Phosphoprotein</keyword>
<gene>
    <name evidence="3" type="ORF">BN77_4234</name>
</gene>
<organism evidence="3 4">
    <name type="scientific">Rhizobium mesoamericanum STM3625</name>
    <dbReference type="NCBI Taxonomy" id="1211777"/>
    <lineage>
        <taxon>Bacteria</taxon>
        <taxon>Pseudomonadati</taxon>
        <taxon>Pseudomonadota</taxon>
        <taxon>Alphaproteobacteria</taxon>
        <taxon>Hyphomicrobiales</taxon>
        <taxon>Rhizobiaceae</taxon>
        <taxon>Rhizobium/Agrobacterium group</taxon>
        <taxon>Rhizobium</taxon>
    </lineage>
</organism>
<evidence type="ECO:0000259" key="2">
    <source>
        <dbReference type="PROSITE" id="PS50110"/>
    </source>
</evidence>
<dbReference type="Proteomes" id="UP000009319">
    <property type="component" value="Unassembled WGS sequence"/>
</dbReference>
<dbReference type="InterPro" id="IPR001789">
    <property type="entry name" value="Sig_transdc_resp-reg_receiver"/>
</dbReference>
<feature type="modified residue" description="4-aspartylphosphate" evidence="1">
    <location>
        <position position="40"/>
    </location>
</feature>
<dbReference type="Gene3D" id="3.40.50.2300">
    <property type="match status" value="1"/>
</dbReference>
<dbReference type="AlphaFoldDB" id="K0Q3E9"/>
<dbReference type="eggNOG" id="COG4566">
    <property type="taxonomic scope" value="Bacteria"/>
</dbReference>
<comment type="caution">
    <text evidence="3">The sequence shown here is derived from an EMBL/GenBank/DDBJ whole genome shotgun (WGS) entry which is preliminary data.</text>
</comment>
<reference evidence="3 4" key="1">
    <citation type="journal article" date="2013" name="Genome Announc.">
        <title>Draft Genome Sequence of Rhizobium mesoamericanum STM3625, a Nitrogen-Fixing Symbiont of Mimosa pudica Isolated in French Guiana (South America).</title>
        <authorList>
            <person name="Moulin L."/>
            <person name="Mornico D."/>
            <person name="Melkonian R."/>
            <person name="Klonowska A."/>
        </authorList>
    </citation>
    <scope>NUCLEOTIDE SEQUENCE [LARGE SCALE GENOMIC DNA]</scope>
    <source>
        <strain evidence="3 4">STM3625</strain>
    </source>
</reference>